<evidence type="ECO:0000256" key="4">
    <source>
        <dbReference type="ARBA" id="ARBA00006702"/>
    </source>
</evidence>
<evidence type="ECO:0000256" key="2">
    <source>
        <dbReference type="ARBA" id="ARBA00001946"/>
    </source>
</evidence>
<dbReference type="Pfam" id="PF00481">
    <property type="entry name" value="PP2C"/>
    <property type="match status" value="1"/>
</dbReference>
<dbReference type="EC" id="3.1.3.16" evidence="5"/>
<dbReference type="InterPro" id="IPR036457">
    <property type="entry name" value="PPM-type-like_dom_sf"/>
</dbReference>
<evidence type="ECO:0000256" key="9">
    <source>
        <dbReference type="ARBA" id="ARBA00022842"/>
    </source>
</evidence>
<dbReference type="PANTHER" id="PTHR13832">
    <property type="entry name" value="PROTEIN PHOSPHATASE 2C"/>
    <property type="match status" value="1"/>
</dbReference>
<evidence type="ECO:0000256" key="5">
    <source>
        <dbReference type="ARBA" id="ARBA00013081"/>
    </source>
</evidence>
<dbReference type="AlphaFoldDB" id="A0A0C9QN37"/>
<dbReference type="EMBL" id="GCHU01019345">
    <property type="protein sequence ID" value="JAG86055.1"/>
    <property type="molecule type" value="Transcribed_RNA"/>
</dbReference>
<name>A0A0C9QN37_9CONI</name>
<feature type="domain" description="PPM-type phosphatase" evidence="15">
    <location>
        <begin position="70"/>
        <end position="359"/>
    </location>
</feature>
<comment type="cofactor">
    <cofactor evidence="1">
        <name>Mn(2+)</name>
        <dbReference type="ChEBI" id="CHEBI:29035"/>
    </cofactor>
</comment>
<keyword evidence="9" id="KW-0460">Magnesium</keyword>
<organism evidence="16">
    <name type="scientific">Wollemia nobilis</name>
    <dbReference type="NCBI Taxonomy" id="56998"/>
    <lineage>
        <taxon>Eukaryota</taxon>
        <taxon>Viridiplantae</taxon>
        <taxon>Streptophyta</taxon>
        <taxon>Embryophyta</taxon>
        <taxon>Tracheophyta</taxon>
        <taxon>Spermatophyta</taxon>
        <taxon>Pinopsida</taxon>
        <taxon>Pinidae</taxon>
        <taxon>Conifers II</taxon>
        <taxon>Araucariales</taxon>
        <taxon>Araucariaceae</taxon>
        <taxon>Wollemia</taxon>
    </lineage>
</organism>
<protein>
    <recommendedName>
        <fullName evidence="5">protein-serine/threonine phosphatase</fullName>
        <ecNumber evidence="5">3.1.3.16</ecNumber>
    </recommendedName>
</protein>
<keyword evidence="6" id="KW-0812">Transmembrane</keyword>
<dbReference type="Gene3D" id="3.60.40.10">
    <property type="entry name" value="PPM-type phosphatase domain"/>
    <property type="match status" value="1"/>
</dbReference>
<comment type="cofactor">
    <cofactor evidence="2">
        <name>Mg(2+)</name>
        <dbReference type="ChEBI" id="CHEBI:18420"/>
    </cofactor>
</comment>
<dbReference type="PROSITE" id="PS01032">
    <property type="entry name" value="PPM_1"/>
    <property type="match status" value="1"/>
</dbReference>
<evidence type="ECO:0000256" key="11">
    <source>
        <dbReference type="ARBA" id="ARBA00022989"/>
    </source>
</evidence>
<dbReference type="SMART" id="SM00332">
    <property type="entry name" value="PP2Cc"/>
    <property type="match status" value="1"/>
</dbReference>
<keyword evidence="10 14" id="KW-0904">Protein phosphatase</keyword>
<dbReference type="CDD" id="cd00143">
    <property type="entry name" value="PP2Cc"/>
    <property type="match status" value="1"/>
</dbReference>
<dbReference type="GO" id="GO:0004722">
    <property type="term" value="F:protein serine/threonine phosphatase activity"/>
    <property type="evidence" value="ECO:0007669"/>
    <property type="project" value="UniProtKB-EC"/>
</dbReference>
<dbReference type="FunFam" id="3.60.40.10:FF:000049">
    <property type="entry name" value="Protein phosphatase 2C 57"/>
    <property type="match status" value="1"/>
</dbReference>
<sequence length="404" mass="44367">MELLSSLNHNTFTPKCSRGCLSRCIIQSRRRIVKSSLQLRKGSVQVAGVAARPLQVDLPAADKLAEGSIKWGHVGVQGPRTEMEDDIVLRMEELNGFTYAAVFDGHAGFSSVKFLRDELYKKCATALQEGSLLESKDLDATRDALIKAFLEADSQLLSCRIEETGDHVESGSTATVMFVGGDRLIVSHIGDSAVVISRSGKAVQITNPHRPYGNSKVSLNEIRRVKEAGGWVINGRICGEISVSRAFGDMRFKTKKKEMLEEGVQEGRWTQKFVSKIKLNGDWVTASPDVYHAQLGPDTEFILLASDGLWDCMNSVDAVRFVRNQLRQHGDVQSACEALANAALNRDTQDNVSVVIADLGRIQQQDGAEEEQNLLSEFLQAAAIVAIVSFGIWLSHFFGQELVS</sequence>
<reference evidence="16" key="1">
    <citation type="submission" date="2015-02" db="EMBL/GenBank/DDBJ databases">
        <title>A transcriptome of Wollemia nobilis - a relic of Gondwana.</title>
        <authorList>
            <person name="Chia J.Y."/>
            <person name="Leong Y.S."/>
            <person name="Abdul Karim S."/>
            <person name="Wan Azmi N."/>
            <person name="Hercus R."/>
            <person name="Croft L."/>
        </authorList>
    </citation>
    <scope>NUCLEOTIDE SEQUENCE</scope>
    <source>
        <strain evidence="16">MaeBrown</strain>
        <tissue evidence="16">Leaf</tissue>
    </source>
</reference>
<dbReference type="PROSITE" id="PS51746">
    <property type="entry name" value="PPM_2"/>
    <property type="match status" value="1"/>
</dbReference>
<dbReference type="GO" id="GO:0046872">
    <property type="term" value="F:metal ion binding"/>
    <property type="evidence" value="ECO:0007669"/>
    <property type="project" value="UniProtKB-KW"/>
</dbReference>
<evidence type="ECO:0000256" key="8">
    <source>
        <dbReference type="ARBA" id="ARBA00022801"/>
    </source>
</evidence>
<dbReference type="InterPro" id="IPR015655">
    <property type="entry name" value="PP2C"/>
</dbReference>
<keyword evidence="8 14" id="KW-0378">Hydrolase</keyword>
<evidence type="ECO:0000256" key="14">
    <source>
        <dbReference type="RuleBase" id="RU003465"/>
    </source>
</evidence>
<evidence type="ECO:0000256" key="6">
    <source>
        <dbReference type="ARBA" id="ARBA00022692"/>
    </source>
</evidence>
<keyword evidence="11" id="KW-1133">Transmembrane helix</keyword>
<dbReference type="GO" id="GO:0016020">
    <property type="term" value="C:membrane"/>
    <property type="evidence" value="ECO:0007669"/>
    <property type="project" value="UniProtKB-SubCell"/>
</dbReference>
<accession>A0A0C9QN37</accession>
<dbReference type="InterPro" id="IPR001932">
    <property type="entry name" value="PPM-type_phosphatase-like_dom"/>
</dbReference>
<keyword evidence="13" id="KW-0464">Manganese</keyword>
<comment type="similarity">
    <text evidence="4 14">Belongs to the PP2C family.</text>
</comment>
<dbReference type="SUPFAM" id="SSF81606">
    <property type="entry name" value="PP2C-like"/>
    <property type="match status" value="1"/>
</dbReference>
<evidence type="ECO:0000256" key="10">
    <source>
        <dbReference type="ARBA" id="ARBA00022912"/>
    </source>
</evidence>
<proteinExistence type="inferred from homology"/>
<dbReference type="InterPro" id="IPR000222">
    <property type="entry name" value="PP2C_BS"/>
</dbReference>
<evidence type="ECO:0000313" key="16">
    <source>
        <dbReference type="EMBL" id="JAG86055.1"/>
    </source>
</evidence>
<evidence type="ECO:0000256" key="13">
    <source>
        <dbReference type="ARBA" id="ARBA00023211"/>
    </source>
</evidence>
<comment type="subcellular location">
    <subcellularLocation>
        <location evidence="3">Membrane</location>
        <topology evidence="3">Single-pass membrane protein</topology>
    </subcellularLocation>
</comment>
<keyword evidence="7" id="KW-0479">Metal-binding</keyword>
<evidence type="ECO:0000256" key="7">
    <source>
        <dbReference type="ARBA" id="ARBA00022723"/>
    </source>
</evidence>
<keyword evidence="12" id="KW-0472">Membrane</keyword>
<evidence type="ECO:0000256" key="12">
    <source>
        <dbReference type="ARBA" id="ARBA00023136"/>
    </source>
</evidence>
<evidence type="ECO:0000256" key="1">
    <source>
        <dbReference type="ARBA" id="ARBA00001936"/>
    </source>
</evidence>
<dbReference type="PANTHER" id="PTHR13832:SF589">
    <property type="entry name" value="[PYRUVATE DEHYDROGENASE [ACETYL-TRANSFERRING]]-PHOSPHATASE 2, MITOCHONDRIAL"/>
    <property type="match status" value="1"/>
</dbReference>
<evidence type="ECO:0000259" key="15">
    <source>
        <dbReference type="PROSITE" id="PS51746"/>
    </source>
</evidence>
<evidence type="ECO:0000256" key="3">
    <source>
        <dbReference type="ARBA" id="ARBA00004167"/>
    </source>
</evidence>